<evidence type="ECO:0000313" key="2">
    <source>
        <dbReference type="Proteomes" id="UP000035057"/>
    </source>
</evidence>
<evidence type="ECO:0008006" key="3">
    <source>
        <dbReference type="Google" id="ProtNLM"/>
    </source>
</evidence>
<keyword evidence="2" id="KW-1185">Reference proteome</keyword>
<dbReference type="OrthoDB" id="5713052at2"/>
<name>A0A072N2M6_9GAMM</name>
<dbReference type="PROSITE" id="PS51257">
    <property type="entry name" value="PROKAR_LIPOPROTEIN"/>
    <property type="match status" value="1"/>
</dbReference>
<accession>A0A072N2M6</accession>
<protein>
    <recommendedName>
        <fullName evidence="3">Lipoprotein</fullName>
    </recommendedName>
</protein>
<proteinExistence type="predicted"/>
<dbReference type="EMBL" id="ANIE01000006">
    <property type="protein sequence ID" value="KEF31178.1"/>
    <property type="molecule type" value="Genomic_DNA"/>
</dbReference>
<sequence>MNRLLPLSVTVFALALAGCGQESDELPVDGRDFDGVEYGDTAPYGGKVIDGYLRNARVWLDVDGDSQYSPGPLIVELDNGSQVTLASGEPTALTGSGGVFDLDVSELVVDPMVGPDLDPRDYPLYAVALPDVTVEESATGDAPVSNAFLMSAPPGVRNITPLTTLARYRALAGLFIDYTDAGVEGLNLLRDYLLSGDDRAHAYARALARFMASQLPQAYNDILAGPGADGTERYLSREAAFILGISLVQHAPEIIGIVDVAAQGDYASVDEDLLELPDIPLELSDPVLLTSVNVYGESERTGTLPANRSDLLISASLAFDYREDGRLMSVSSDGCLAPSMPELARLIRVNGYMARLDTQWLPSVALSPQSRITYEQAGVDERIVFDWDNRRIYFETSTTCHDHEGVVAGSSELGGNPEITYSWRMQDGALAELQAEISSPGGSSLIRTLAPETANADSGFPGYRVSEAGNDIESLVFSMPAAECVIDPEAVGAGQVVSASQGYQFAGYEPQPASFVDLALELDQRTFAYPGQGDSFVVNRILRYGFLDPGLSGLANVDADRGFEWALYYPPVGGAGFIDEFPGLISEAYLKKYSGARACGREFEESPSAAYARVEYGYERLSDYLVGLLQ</sequence>
<dbReference type="RefSeq" id="WP_036131843.1">
    <property type="nucleotide sequence ID" value="NZ_ANIE01000006.1"/>
</dbReference>
<reference evidence="1 2" key="1">
    <citation type="submission" date="2012-12" db="EMBL/GenBank/DDBJ databases">
        <title>Genome assembly of Marinobacter sp. AK21.</title>
        <authorList>
            <person name="Khatri I."/>
            <person name="Kumar R."/>
            <person name="Vaidya B."/>
            <person name="Subramanian S."/>
            <person name="Pinnaka A."/>
        </authorList>
    </citation>
    <scope>NUCLEOTIDE SEQUENCE [LARGE SCALE GENOMIC DNA]</scope>
    <source>
        <strain evidence="1 2">AK21</strain>
    </source>
</reference>
<dbReference type="PATRIC" id="fig|1137280.3.peg.2147"/>
<comment type="caution">
    <text evidence="1">The sequence shown here is derived from an EMBL/GenBank/DDBJ whole genome shotgun (WGS) entry which is preliminary data.</text>
</comment>
<gene>
    <name evidence="1" type="ORF">D777_02331</name>
</gene>
<dbReference type="AlphaFoldDB" id="A0A072N2M6"/>
<organism evidence="1 2">
    <name type="scientific">Marinobacter nitratireducens</name>
    <dbReference type="NCBI Taxonomy" id="1137280"/>
    <lineage>
        <taxon>Bacteria</taxon>
        <taxon>Pseudomonadati</taxon>
        <taxon>Pseudomonadota</taxon>
        <taxon>Gammaproteobacteria</taxon>
        <taxon>Pseudomonadales</taxon>
        <taxon>Marinobacteraceae</taxon>
        <taxon>Marinobacter</taxon>
    </lineage>
</organism>
<dbReference type="STRING" id="1137280.D777_02331"/>
<dbReference type="Proteomes" id="UP000035057">
    <property type="component" value="Unassembled WGS sequence"/>
</dbReference>
<evidence type="ECO:0000313" key="1">
    <source>
        <dbReference type="EMBL" id="KEF31178.1"/>
    </source>
</evidence>